<evidence type="ECO:0000259" key="1">
    <source>
        <dbReference type="Pfam" id="PF01593"/>
    </source>
</evidence>
<evidence type="ECO:0000313" key="3">
    <source>
        <dbReference type="Proteomes" id="UP001596545"/>
    </source>
</evidence>
<dbReference type="InterPro" id="IPR036188">
    <property type="entry name" value="FAD/NAD-bd_sf"/>
</dbReference>
<dbReference type="PANTHER" id="PTHR42841">
    <property type="entry name" value="AMINE OXIDASE"/>
    <property type="match status" value="1"/>
</dbReference>
<comment type="caution">
    <text evidence="2">The sequence shown here is derived from an EMBL/GenBank/DDBJ whole genome shotgun (WGS) entry which is preliminary data.</text>
</comment>
<dbReference type="AlphaFoldDB" id="A0ABD6AJ68"/>
<gene>
    <name evidence="2" type="ORF">ACFQMF_05055</name>
</gene>
<proteinExistence type="predicted"/>
<dbReference type="SUPFAM" id="SSF51905">
    <property type="entry name" value="FAD/NAD(P)-binding domain"/>
    <property type="match status" value="1"/>
</dbReference>
<evidence type="ECO:0000313" key="2">
    <source>
        <dbReference type="EMBL" id="MFC7323950.1"/>
    </source>
</evidence>
<protein>
    <submittedName>
        <fullName evidence="2">NAD(P)/FAD-dependent oxidoreductase</fullName>
        <ecNumber evidence="2">1.-.-.-</ecNumber>
    </submittedName>
</protein>
<dbReference type="RefSeq" id="WP_256408648.1">
    <property type="nucleotide sequence ID" value="NZ_JANHDN010000003.1"/>
</dbReference>
<dbReference type="GO" id="GO:0016491">
    <property type="term" value="F:oxidoreductase activity"/>
    <property type="evidence" value="ECO:0007669"/>
    <property type="project" value="UniProtKB-KW"/>
</dbReference>
<keyword evidence="3" id="KW-1185">Reference proteome</keyword>
<reference evidence="2 3" key="1">
    <citation type="journal article" date="2019" name="Int. J. Syst. Evol. Microbiol.">
        <title>The Global Catalogue of Microorganisms (GCM) 10K type strain sequencing project: providing services to taxonomists for standard genome sequencing and annotation.</title>
        <authorList>
            <consortium name="The Broad Institute Genomics Platform"/>
            <consortium name="The Broad Institute Genome Sequencing Center for Infectious Disease"/>
            <person name="Wu L."/>
            <person name="Ma J."/>
        </authorList>
    </citation>
    <scope>NUCLEOTIDE SEQUENCE [LARGE SCALE GENOMIC DNA]</scope>
    <source>
        <strain evidence="2 3">CGMCC 1.12554</strain>
    </source>
</reference>
<dbReference type="Proteomes" id="UP001596545">
    <property type="component" value="Unassembled WGS sequence"/>
</dbReference>
<sequence length="452" mass="48071">MTGDVTVVGGGLAGLVAASRLAEAGADVTLYERRPEVGGRVRSETVDGFTLDRGFQVLFTSYPAVERELDAGELDTGELDAGGLDADGLDLRTFAPGATICRPGSRSTLSDPLRDPRGAIPSLLNDEVSFSDKLRTLALRYDLSKRDEDDFFAGRDAPIREYLRDWGFADDYVEHFVEPFYGGITLDRSLATSKAVFEYTFRAMSRGGIGVPAEGMAAIPEALAARAREAGVDIETGEDVESVRIARQGRIPFRTGSGDAEGATVELADGSTREADAVVVAATPPEARRLTGVGSIPTEGVPNVTGWYALPAGESFETGGRILLNAATESPNAVVPMSEVAPEYAPDDRALLAATFLGEGSLDRPADALRDDVRDALEAWFPERAFEGLETLDVHRLRFAQFAQPPGVHADLPDPDDPEGPVVLAGDYTEWSSIQGALESGRRAAAAAGEHL</sequence>
<name>A0ABD6AJ68_9EURY</name>
<accession>A0ABD6AJ68</accession>
<keyword evidence="2" id="KW-0560">Oxidoreductase</keyword>
<dbReference type="EMBL" id="JBHTBL010000004">
    <property type="protein sequence ID" value="MFC7323950.1"/>
    <property type="molecule type" value="Genomic_DNA"/>
</dbReference>
<dbReference type="Pfam" id="PF01593">
    <property type="entry name" value="Amino_oxidase"/>
    <property type="match status" value="1"/>
</dbReference>
<feature type="domain" description="Amine oxidase" evidence="1">
    <location>
        <begin position="12"/>
        <end position="447"/>
    </location>
</feature>
<dbReference type="Gene3D" id="3.50.50.60">
    <property type="entry name" value="FAD/NAD(P)-binding domain"/>
    <property type="match status" value="3"/>
</dbReference>
<dbReference type="InterPro" id="IPR002937">
    <property type="entry name" value="Amino_oxidase"/>
</dbReference>
<organism evidence="2 3">
    <name type="scientific">Halorubrum rutilum</name>
    <dbReference type="NCBI Taxonomy" id="1364933"/>
    <lineage>
        <taxon>Archaea</taxon>
        <taxon>Methanobacteriati</taxon>
        <taxon>Methanobacteriota</taxon>
        <taxon>Stenosarchaea group</taxon>
        <taxon>Halobacteria</taxon>
        <taxon>Halobacteriales</taxon>
        <taxon>Haloferacaceae</taxon>
        <taxon>Halorubrum</taxon>
    </lineage>
</organism>
<dbReference type="EC" id="1.-.-.-" evidence="2"/>
<dbReference type="PRINTS" id="PR00419">
    <property type="entry name" value="ADXRDTASE"/>
</dbReference>